<feature type="domain" description="RsbT co-antagonist protein RsbRD N-terminal" evidence="1">
    <location>
        <begin position="25"/>
        <end position="163"/>
    </location>
</feature>
<sequence length="224" mass="24622">MTGETTALIAAGADRFQTRLASLEREITEAIVAEIPMLAAEPVAIAKLRVGMAANLRQLLVLMRQHDDRLLPGVPPDALDNARELARRGAGVEVVLQVHRVAQREIWRHWMDDAVAGSSRRLIAVLDRSLQVQPGYVDHVLSQALAELQRERDPLLSGDLARRGEIVRSILGGAVPGDGLLARRLRYDIHGRHTAVIVWAEDGAEDDLASVALRLLPAPARRHR</sequence>
<dbReference type="RefSeq" id="WP_215923855.1">
    <property type="nucleotide sequence ID" value="NZ_JAHKNI010000025.1"/>
</dbReference>
<evidence type="ECO:0000313" key="2">
    <source>
        <dbReference type="EMBL" id="MBU3067775.1"/>
    </source>
</evidence>
<comment type="caution">
    <text evidence="2">The sequence shown here is derived from an EMBL/GenBank/DDBJ whole genome shotgun (WGS) entry which is preliminary data.</text>
</comment>
<evidence type="ECO:0000313" key="3">
    <source>
        <dbReference type="Proteomes" id="UP000733379"/>
    </source>
</evidence>
<accession>A0ABS6BBW9</accession>
<reference evidence="2 3" key="1">
    <citation type="submission" date="2021-06" db="EMBL/GenBank/DDBJ databases">
        <title>Actinomycetes sequencing.</title>
        <authorList>
            <person name="Shan Q."/>
        </authorList>
    </citation>
    <scope>NUCLEOTIDE SEQUENCE [LARGE SCALE GENOMIC DNA]</scope>
    <source>
        <strain evidence="2 3">NEAU-G5</strain>
    </source>
</reference>
<dbReference type="InterPro" id="IPR025751">
    <property type="entry name" value="RsbRD_N_dom"/>
</dbReference>
<dbReference type="Pfam" id="PF14361">
    <property type="entry name" value="RsbRD_N"/>
    <property type="match status" value="1"/>
</dbReference>
<protein>
    <recommendedName>
        <fullName evidence="1">RsbT co-antagonist protein RsbRD N-terminal domain-containing protein</fullName>
    </recommendedName>
</protein>
<dbReference type="Proteomes" id="UP000733379">
    <property type="component" value="Unassembled WGS sequence"/>
</dbReference>
<organism evidence="2 3">
    <name type="scientific">Nocardia albiluteola</name>
    <dbReference type="NCBI Taxonomy" id="2842303"/>
    <lineage>
        <taxon>Bacteria</taxon>
        <taxon>Bacillati</taxon>
        <taxon>Actinomycetota</taxon>
        <taxon>Actinomycetes</taxon>
        <taxon>Mycobacteriales</taxon>
        <taxon>Nocardiaceae</taxon>
        <taxon>Nocardia</taxon>
    </lineage>
</organism>
<name>A0ABS6BBW9_9NOCA</name>
<keyword evidence="3" id="KW-1185">Reference proteome</keyword>
<dbReference type="EMBL" id="JAHKNI010000025">
    <property type="protein sequence ID" value="MBU3067775.1"/>
    <property type="molecule type" value="Genomic_DNA"/>
</dbReference>
<evidence type="ECO:0000259" key="1">
    <source>
        <dbReference type="Pfam" id="PF14361"/>
    </source>
</evidence>
<proteinExistence type="predicted"/>
<gene>
    <name evidence="2" type="ORF">KO481_40435</name>
</gene>